<dbReference type="Proteomes" id="UP000075666">
    <property type="component" value="Unassembled WGS sequence"/>
</dbReference>
<organism evidence="1 2">
    <name type="scientific">Heyndrickxia sporothermodurans</name>
    <dbReference type="NCBI Taxonomy" id="46224"/>
    <lineage>
        <taxon>Bacteria</taxon>
        <taxon>Bacillati</taxon>
        <taxon>Bacillota</taxon>
        <taxon>Bacilli</taxon>
        <taxon>Bacillales</taxon>
        <taxon>Bacillaceae</taxon>
        <taxon>Heyndrickxia</taxon>
    </lineage>
</organism>
<gene>
    <name evidence="1" type="ORF">B4102_3837</name>
</gene>
<dbReference type="Gene3D" id="1.50.10.20">
    <property type="match status" value="1"/>
</dbReference>
<evidence type="ECO:0000313" key="1">
    <source>
        <dbReference type="EMBL" id="KYC90329.1"/>
    </source>
</evidence>
<dbReference type="InterPro" id="IPR058053">
    <property type="entry name" value="RamC_C"/>
</dbReference>
<dbReference type="InterPro" id="IPR012341">
    <property type="entry name" value="6hp_glycosidase-like_sf"/>
</dbReference>
<dbReference type="SMART" id="SM01260">
    <property type="entry name" value="LANC_like"/>
    <property type="match status" value="1"/>
</dbReference>
<dbReference type="GO" id="GO:0005975">
    <property type="term" value="P:carbohydrate metabolic process"/>
    <property type="evidence" value="ECO:0007669"/>
    <property type="project" value="InterPro"/>
</dbReference>
<dbReference type="InterPro" id="IPR007822">
    <property type="entry name" value="LANC-like"/>
</dbReference>
<name>A0A150KKX5_9BACI</name>
<dbReference type="STRING" id="46224.B4102_3837"/>
<dbReference type="OrthoDB" id="1492512at2"/>
<sequence length="347" mass="39644">MYEFIDLKQTIQYNYRRNTDIVFPVNSPEKNKYSLFYGFPLISVMGDIDFSNLTDSSEILNNNDISLSNGITGYLLLLCKTGKFNKLAEYKTLIDTKLSNISDVCIRNGLSGIGLAYILIYKQLKDETFLKTAIFIEKKIRELILIKNELNNNIAEGNLGLIDGLAGISYFYTSLYECTSNNKYLEISNTIISIIVSQRKKLFKGSLIPIKRDSNILSPYISHGAAGLIKVIIQYLKHSQEKSCYEDVLLSLLDGIDTKFVSNPSYFYGLSGIGDTFIDAYNYFKEGTYLEKAYEIFKSLQLFKVKFDGHYYYPGEDLMNLGLDFEKGLSGILYFYSKLQKTIDQKY</sequence>
<dbReference type="Pfam" id="PF05147">
    <property type="entry name" value="LANC_like"/>
    <property type="match status" value="1"/>
</dbReference>
<dbReference type="CDD" id="cd04791">
    <property type="entry name" value="LanC_SerThrkinase"/>
    <property type="match status" value="1"/>
</dbReference>
<dbReference type="SUPFAM" id="SSF158745">
    <property type="entry name" value="LanC-like"/>
    <property type="match status" value="1"/>
</dbReference>
<evidence type="ECO:0000313" key="2">
    <source>
        <dbReference type="Proteomes" id="UP000075666"/>
    </source>
</evidence>
<evidence type="ECO:0008006" key="3">
    <source>
        <dbReference type="Google" id="ProtNLM"/>
    </source>
</evidence>
<accession>A0A150KKX5</accession>
<reference evidence="1 2" key="1">
    <citation type="submission" date="2016-01" db="EMBL/GenBank/DDBJ databases">
        <title>Genome Sequences of Twelve Sporeforming Bacillus Species Isolated from Foods.</title>
        <authorList>
            <person name="Berendsen E.M."/>
            <person name="Wells-Bennik M.H."/>
            <person name="Krawcyk A.O."/>
            <person name="De Jong A."/>
            <person name="Holsappel S."/>
            <person name="Eijlander R.T."/>
            <person name="Kuipers O.P."/>
        </authorList>
    </citation>
    <scope>NUCLEOTIDE SEQUENCE [LARGE SCALE GENOMIC DNA]</scope>
    <source>
        <strain evidence="1 2">B4102</strain>
    </source>
</reference>
<protein>
    <recommendedName>
        <fullName evidence="3">Lanthionine synthetase C-like protein</fullName>
    </recommendedName>
</protein>
<dbReference type="AlphaFoldDB" id="A0A150KKX5"/>
<dbReference type="PATRIC" id="fig|46224.3.peg.978"/>
<keyword evidence="2" id="KW-1185">Reference proteome</keyword>
<dbReference type="RefSeq" id="WP_066235451.1">
    <property type="nucleotide sequence ID" value="NZ_LQYN01000128.1"/>
</dbReference>
<dbReference type="Gene3D" id="1.50.10.10">
    <property type="match status" value="1"/>
</dbReference>
<comment type="caution">
    <text evidence="1">The sequence shown here is derived from an EMBL/GenBank/DDBJ whole genome shotgun (WGS) entry which is preliminary data.</text>
</comment>
<dbReference type="GO" id="GO:0031179">
    <property type="term" value="P:peptide modification"/>
    <property type="evidence" value="ECO:0007669"/>
    <property type="project" value="InterPro"/>
</dbReference>
<dbReference type="EMBL" id="LQYN01000128">
    <property type="protein sequence ID" value="KYC90329.1"/>
    <property type="molecule type" value="Genomic_DNA"/>
</dbReference>
<proteinExistence type="predicted"/>